<keyword evidence="2" id="KW-0813">Transport</keyword>
<keyword evidence="6" id="KW-0574">Periplasm</keyword>
<evidence type="ECO:0000256" key="7">
    <source>
        <dbReference type="ARBA" id="ARBA00022837"/>
    </source>
</evidence>
<dbReference type="PANTHER" id="PTHR30036:SF2">
    <property type="entry name" value="D-GALACTOSE_METHYL-GALACTOSIDE BINDING PERIPLASMIC PROTEIN MGLB"/>
    <property type="match status" value="1"/>
</dbReference>
<comment type="caution">
    <text evidence="11">The sequence shown here is derived from an EMBL/GenBank/DDBJ whole genome shotgun (WGS) entry which is preliminary data.</text>
</comment>
<dbReference type="GO" id="GO:0046872">
    <property type="term" value="F:metal ion binding"/>
    <property type="evidence" value="ECO:0007669"/>
    <property type="project" value="UniProtKB-KW"/>
</dbReference>
<protein>
    <recommendedName>
        <fullName evidence="9">D-galactose/methyl-galactoside binding periplasmic protein MglB</fullName>
    </recommendedName>
</protein>
<gene>
    <name evidence="11" type="primary">mglB_2</name>
    <name evidence="11" type="ORF">CLBCK_08970</name>
</gene>
<dbReference type="PANTHER" id="PTHR30036">
    <property type="entry name" value="D-XYLOSE-BINDING PERIPLASMIC PROTEIN"/>
    <property type="match status" value="1"/>
</dbReference>
<dbReference type="SUPFAM" id="SSF53822">
    <property type="entry name" value="Periplasmic binding protein-like I"/>
    <property type="match status" value="1"/>
</dbReference>
<dbReference type="InterPro" id="IPR044085">
    <property type="entry name" value="MglB-like_PBP1"/>
</dbReference>
<dbReference type="Proteomes" id="UP000190973">
    <property type="component" value="Unassembled WGS sequence"/>
</dbReference>
<reference evidence="11 12" key="1">
    <citation type="submission" date="2016-05" db="EMBL/GenBank/DDBJ databases">
        <title>Microbial solvent formation.</title>
        <authorList>
            <person name="Poehlein A."/>
            <person name="Montoya Solano J.D."/>
            <person name="Flitsch S."/>
            <person name="Krabben P."/>
            <person name="Duerre P."/>
            <person name="Daniel R."/>
        </authorList>
    </citation>
    <scope>NUCLEOTIDE SEQUENCE [LARGE SCALE GENOMIC DNA]</scope>
    <source>
        <strain evidence="11 12">DSM 53</strain>
    </source>
</reference>
<proteinExistence type="predicted"/>
<sequence length="349" mass="38853">MKLFKNALSLIIISILLLHNIEISAYASPNVNSQSQVKIAVFLSNFNSPFISSLKKDLEEVEKENENRVQFTFFDSKGNEAIQNQNIDWSFNQNFNLFVVDLVNSSTNFSQNALSKIFSRNIPLIVTLIPSDPLINYIRTYNRAVIIGADDAQSGSIQGKILIDTWNSNKETLDRNKDNVMQYIMLKGPIGDPSTPLRSKYSIQTINDAGIKTKELLSSTCNWNKDCARDDIQSSLLNLYSKVEVIIANNDAMAIGAIEALQKYGFNKGGNSRCIPVVGVDAIPESRNLIDQGFMTGTVIQNTRAYADAIHSVGFNLISGAQPLSHTNYEFDGTGPIIKLPFHEYIKKQ</sequence>
<dbReference type="AlphaFoldDB" id="A0A1S8SDM3"/>
<dbReference type="InterPro" id="IPR050555">
    <property type="entry name" value="Bact_Solute-Bind_Prot2"/>
</dbReference>
<comment type="subcellular location">
    <subcellularLocation>
        <location evidence="1">Cell envelope</location>
    </subcellularLocation>
</comment>
<evidence type="ECO:0000313" key="12">
    <source>
        <dbReference type="Proteomes" id="UP000190973"/>
    </source>
</evidence>
<evidence type="ECO:0000256" key="3">
    <source>
        <dbReference type="ARBA" id="ARBA00022597"/>
    </source>
</evidence>
<evidence type="ECO:0000256" key="5">
    <source>
        <dbReference type="ARBA" id="ARBA00022729"/>
    </source>
</evidence>
<organism evidence="11 12">
    <name type="scientific">Clostridium beijerinckii</name>
    <name type="common">Clostridium MP</name>
    <dbReference type="NCBI Taxonomy" id="1520"/>
    <lineage>
        <taxon>Bacteria</taxon>
        <taxon>Bacillati</taxon>
        <taxon>Bacillota</taxon>
        <taxon>Clostridia</taxon>
        <taxon>Eubacteriales</taxon>
        <taxon>Clostridiaceae</taxon>
        <taxon>Clostridium</taxon>
    </lineage>
</organism>
<evidence type="ECO:0000256" key="9">
    <source>
        <dbReference type="ARBA" id="ARBA00034344"/>
    </source>
</evidence>
<keyword evidence="3" id="KW-0762">Sugar transport</keyword>
<keyword evidence="5" id="KW-0732">Signal</keyword>
<dbReference type="InterPro" id="IPR025997">
    <property type="entry name" value="SBP_2_dom"/>
</dbReference>
<evidence type="ECO:0000256" key="1">
    <source>
        <dbReference type="ARBA" id="ARBA00004196"/>
    </source>
</evidence>
<dbReference type="Pfam" id="PF13407">
    <property type="entry name" value="Peripla_BP_4"/>
    <property type="match status" value="1"/>
</dbReference>
<evidence type="ECO:0000313" key="11">
    <source>
        <dbReference type="EMBL" id="OOM63608.1"/>
    </source>
</evidence>
<dbReference type="EMBL" id="LZZI01000010">
    <property type="protein sequence ID" value="OOM63608.1"/>
    <property type="molecule type" value="Genomic_DNA"/>
</dbReference>
<keyword evidence="4" id="KW-0479">Metal-binding</keyword>
<dbReference type="CDD" id="cd01539">
    <property type="entry name" value="PBP1_GGBP"/>
    <property type="match status" value="1"/>
</dbReference>
<accession>A0A1S8SDM3</accession>
<evidence type="ECO:0000256" key="4">
    <source>
        <dbReference type="ARBA" id="ARBA00022723"/>
    </source>
</evidence>
<dbReference type="GO" id="GO:0030246">
    <property type="term" value="F:carbohydrate binding"/>
    <property type="evidence" value="ECO:0007669"/>
    <property type="project" value="InterPro"/>
</dbReference>
<dbReference type="InterPro" id="IPR028082">
    <property type="entry name" value="Peripla_BP_I"/>
</dbReference>
<dbReference type="Gene3D" id="3.40.50.2300">
    <property type="match status" value="2"/>
</dbReference>
<dbReference type="RefSeq" id="WP_077837674.1">
    <property type="nucleotide sequence ID" value="NZ_JABTAE010000001.1"/>
</dbReference>
<dbReference type="GO" id="GO:0030288">
    <property type="term" value="C:outer membrane-bounded periplasmic space"/>
    <property type="evidence" value="ECO:0007669"/>
    <property type="project" value="TreeGrafter"/>
</dbReference>
<evidence type="ECO:0000259" key="10">
    <source>
        <dbReference type="Pfam" id="PF13407"/>
    </source>
</evidence>
<keyword evidence="7" id="KW-0106">Calcium</keyword>
<evidence type="ECO:0000256" key="6">
    <source>
        <dbReference type="ARBA" id="ARBA00022764"/>
    </source>
</evidence>
<evidence type="ECO:0000256" key="2">
    <source>
        <dbReference type="ARBA" id="ARBA00022448"/>
    </source>
</evidence>
<evidence type="ECO:0000256" key="8">
    <source>
        <dbReference type="ARBA" id="ARBA00034323"/>
    </source>
</evidence>
<feature type="domain" description="Periplasmic binding protein" evidence="10">
    <location>
        <begin position="39"/>
        <end position="320"/>
    </location>
</feature>
<comment type="subunit">
    <text evidence="8">The ABC transporter complex is composed of one ATP-binding protein (MglA), two transmembrane proteins (MglC) and a solute-binding protein (MglB).</text>
</comment>
<name>A0A1S8SDM3_CLOBE</name>